<evidence type="ECO:0000256" key="1">
    <source>
        <dbReference type="SAM" id="Coils"/>
    </source>
</evidence>
<evidence type="ECO:0000313" key="3">
    <source>
        <dbReference type="EMBL" id="SVE45489.1"/>
    </source>
</evidence>
<gene>
    <name evidence="3" type="ORF">METZ01_LOCUS498343</name>
</gene>
<reference evidence="3" key="1">
    <citation type="submission" date="2018-05" db="EMBL/GenBank/DDBJ databases">
        <authorList>
            <person name="Lanie J.A."/>
            <person name="Ng W.-L."/>
            <person name="Kazmierczak K.M."/>
            <person name="Andrzejewski T.M."/>
            <person name="Davidsen T.M."/>
            <person name="Wayne K.J."/>
            <person name="Tettelin H."/>
            <person name="Glass J.I."/>
            <person name="Rusch D."/>
            <person name="Podicherti R."/>
            <person name="Tsui H.-C.T."/>
            <person name="Winkler M.E."/>
        </authorList>
    </citation>
    <scope>NUCLEOTIDE SEQUENCE</scope>
</reference>
<organism evidence="3">
    <name type="scientific">marine metagenome</name>
    <dbReference type="NCBI Taxonomy" id="408172"/>
    <lineage>
        <taxon>unclassified sequences</taxon>
        <taxon>metagenomes</taxon>
        <taxon>ecological metagenomes</taxon>
    </lineage>
</organism>
<dbReference type="AlphaFoldDB" id="A0A383DME3"/>
<feature type="coiled-coil region" evidence="1">
    <location>
        <begin position="90"/>
        <end position="124"/>
    </location>
</feature>
<keyword evidence="1" id="KW-0175">Coiled coil</keyword>
<dbReference type="SUPFAM" id="SSF46579">
    <property type="entry name" value="Prefoldin"/>
    <property type="match status" value="1"/>
</dbReference>
<dbReference type="Gene3D" id="1.20.120.330">
    <property type="entry name" value="Nucleotidyltransferases domain 2"/>
    <property type="match status" value="1"/>
</dbReference>
<dbReference type="EMBL" id="UINC01218459">
    <property type="protein sequence ID" value="SVE45489.1"/>
    <property type="molecule type" value="Genomic_DNA"/>
</dbReference>
<accession>A0A383DME3</accession>
<feature type="non-terminal residue" evidence="3">
    <location>
        <position position="1"/>
    </location>
</feature>
<name>A0A383DME3_9ZZZZ</name>
<sequence>VLQDLKGTFVVRDAVWTVVLLALLSVVPTSFSRAQDMDLEALIHRLDRLDSDLTGIQRRLAAEGVVNSGDRSEVNQQSSVTLPAQQESRLNSLEEQLRTLTGQVEQAQHSLDQAQDRINSLSEEINARFVSIEEGLSALRGAAPRFPTDRPTAEVDPVGLSDAVERDSAPVMVNSDPNLERYDTMEVLGEISSGEQPKRGDPNGIAS</sequence>
<evidence type="ECO:0000256" key="2">
    <source>
        <dbReference type="SAM" id="MobiDB-lite"/>
    </source>
</evidence>
<evidence type="ECO:0008006" key="4">
    <source>
        <dbReference type="Google" id="ProtNLM"/>
    </source>
</evidence>
<feature type="region of interest" description="Disordered" evidence="2">
    <location>
        <begin position="188"/>
        <end position="207"/>
    </location>
</feature>
<feature type="non-terminal residue" evidence="3">
    <location>
        <position position="207"/>
    </location>
</feature>
<protein>
    <recommendedName>
        <fullName evidence="4">YbgF trimerisation domain-containing protein</fullName>
    </recommendedName>
</protein>
<proteinExistence type="predicted"/>